<dbReference type="EMBL" id="PDCK01000044">
    <property type="protein sequence ID" value="PRQ23771.1"/>
    <property type="molecule type" value="Genomic_DNA"/>
</dbReference>
<reference evidence="1 2" key="1">
    <citation type="journal article" date="2018" name="Nat. Genet.">
        <title>The Rosa genome provides new insights in the design of modern roses.</title>
        <authorList>
            <person name="Bendahmane M."/>
        </authorList>
    </citation>
    <scope>NUCLEOTIDE SEQUENCE [LARGE SCALE GENOMIC DNA]</scope>
    <source>
        <strain evidence="2">cv. Old Blush</strain>
    </source>
</reference>
<keyword evidence="2" id="KW-1185">Reference proteome</keyword>
<evidence type="ECO:0000313" key="1">
    <source>
        <dbReference type="EMBL" id="PRQ23771.1"/>
    </source>
</evidence>
<sequence>MFVKNAVKSQIYGVFPLHAVISAHKKIVPFIKLARSKTQTSPSSLSHSPHNVHCSGLISQNAVTFSYLPLLRPPPLSHCSDHSRLSSSSLGLEDMDVQIIS</sequence>
<gene>
    <name evidence="1" type="ORF">RchiOBHm_Chr6g0265041</name>
</gene>
<evidence type="ECO:0000313" key="2">
    <source>
        <dbReference type="Proteomes" id="UP000238479"/>
    </source>
</evidence>
<name>A0A2P6PPC4_ROSCH</name>
<dbReference type="Gramene" id="PRQ23771">
    <property type="protein sequence ID" value="PRQ23771"/>
    <property type="gene ID" value="RchiOBHm_Chr6g0265041"/>
</dbReference>
<dbReference type="Proteomes" id="UP000238479">
    <property type="component" value="Chromosome 6"/>
</dbReference>
<accession>A0A2P6PPC4</accession>
<comment type="caution">
    <text evidence="1">The sequence shown here is derived from an EMBL/GenBank/DDBJ whole genome shotgun (WGS) entry which is preliminary data.</text>
</comment>
<proteinExistence type="predicted"/>
<organism evidence="1 2">
    <name type="scientific">Rosa chinensis</name>
    <name type="common">China rose</name>
    <dbReference type="NCBI Taxonomy" id="74649"/>
    <lineage>
        <taxon>Eukaryota</taxon>
        <taxon>Viridiplantae</taxon>
        <taxon>Streptophyta</taxon>
        <taxon>Embryophyta</taxon>
        <taxon>Tracheophyta</taxon>
        <taxon>Spermatophyta</taxon>
        <taxon>Magnoliopsida</taxon>
        <taxon>eudicotyledons</taxon>
        <taxon>Gunneridae</taxon>
        <taxon>Pentapetalae</taxon>
        <taxon>rosids</taxon>
        <taxon>fabids</taxon>
        <taxon>Rosales</taxon>
        <taxon>Rosaceae</taxon>
        <taxon>Rosoideae</taxon>
        <taxon>Rosoideae incertae sedis</taxon>
        <taxon>Rosa</taxon>
    </lineage>
</organism>
<dbReference type="AlphaFoldDB" id="A0A2P6PPC4"/>
<protein>
    <submittedName>
        <fullName evidence="1">Uncharacterized protein</fullName>
    </submittedName>
</protein>